<proteinExistence type="predicted"/>
<dbReference type="InterPro" id="IPR023346">
    <property type="entry name" value="Lysozyme-like_dom_sf"/>
</dbReference>
<organism evidence="1 2">
    <name type="scientific">Batrachochytrium dendrobatidis (strain JEL423)</name>
    <dbReference type="NCBI Taxonomy" id="403673"/>
    <lineage>
        <taxon>Eukaryota</taxon>
        <taxon>Fungi</taxon>
        <taxon>Fungi incertae sedis</taxon>
        <taxon>Chytridiomycota</taxon>
        <taxon>Chytridiomycota incertae sedis</taxon>
        <taxon>Chytridiomycetes</taxon>
        <taxon>Rhizophydiales</taxon>
        <taxon>Rhizophydiales incertae sedis</taxon>
        <taxon>Batrachochytrium</taxon>
    </lineage>
</organism>
<dbReference type="AlphaFoldDB" id="A0A177WST1"/>
<reference evidence="1 2" key="1">
    <citation type="submission" date="2006-10" db="EMBL/GenBank/DDBJ databases">
        <title>The Genome Sequence of Batrachochytrium dendrobatidis JEL423.</title>
        <authorList>
            <consortium name="The Broad Institute Genome Sequencing Platform"/>
            <person name="Birren B."/>
            <person name="Lander E."/>
            <person name="Galagan J."/>
            <person name="Cuomo C."/>
            <person name="Devon K."/>
            <person name="Jaffe D."/>
            <person name="Butler J."/>
            <person name="Alvarez P."/>
            <person name="Gnerre S."/>
            <person name="Grabherr M."/>
            <person name="Kleber M."/>
            <person name="Mauceli E."/>
            <person name="Brockman W."/>
            <person name="Young S."/>
            <person name="LaButti K."/>
            <person name="Sykes S."/>
            <person name="DeCaprio D."/>
            <person name="Crawford M."/>
            <person name="Koehrsen M."/>
            <person name="Engels R."/>
            <person name="Montgomery P."/>
            <person name="Pearson M."/>
            <person name="Howarth C."/>
            <person name="Larson L."/>
            <person name="White J."/>
            <person name="O'Leary S."/>
            <person name="Kodira C."/>
            <person name="Zeng Q."/>
            <person name="Yandava C."/>
            <person name="Alvarado L."/>
            <person name="Longcore J."/>
            <person name="James T."/>
        </authorList>
    </citation>
    <scope>NUCLEOTIDE SEQUENCE [LARGE SCALE GENOMIC DNA]</scope>
    <source>
        <strain evidence="1 2">JEL423</strain>
    </source>
</reference>
<dbReference type="EMBL" id="DS022307">
    <property type="protein sequence ID" value="OAJ42470.1"/>
    <property type="molecule type" value="Genomic_DNA"/>
</dbReference>
<evidence type="ECO:0000313" key="2">
    <source>
        <dbReference type="Proteomes" id="UP000077115"/>
    </source>
</evidence>
<dbReference type="Gene3D" id="3.30.386.10">
    <property type="entry name" value="Chitosanase, subunit A, domain 2"/>
    <property type="match status" value="1"/>
</dbReference>
<accession>A0A177WST1</accession>
<gene>
    <name evidence="1" type="ORF">BDEG_25919</name>
</gene>
<dbReference type="VEuPathDB" id="FungiDB:BDEG_25919"/>
<name>A0A177WST1_BATDL</name>
<sequence length="201" mass="21777">MAYGDPDKIATNSCQTSIILKLTNVFETSHQEFQFDPCVQLSDGHGYSAGIVQFTTGTGSAEQVIQFYSDRVHPNEFTVMNATLEAITLQLKAGASGDASGLVSSVAGLDGYCDAWSKASQRPEFRDAQIAMLAKMYFIPSQKAATDAGLSYAGAQGTHELIQMVTARRGTPGPQNELEWISEFLDDREKKLIAMGGAFKY</sequence>
<dbReference type="GO" id="GO:0005975">
    <property type="term" value="P:carbohydrate metabolic process"/>
    <property type="evidence" value="ECO:0007669"/>
    <property type="project" value="InterPro"/>
</dbReference>
<dbReference type="GO" id="GO:0016977">
    <property type="term" value="F:chitosanase activity"/>
    <property type="evidence" value="ECO:0007669"/>
    <property type="project" value="InterPro"/>
</dbReference>
<dbReference type="InterPro" id="IPR023099">
    <property type="entry name" value="Glyco_hydro_46_N"/>
</dbReference>
<dbReference type="InterPro" id="IPR000400">
    <property type="entry name" value="Glyco_hydro_46"/>
</dbReference>
<dbReference type="SUPFAM" id="SSF53955">
    <property type="entry name" value="Lysozyme-like"/>
    <property type="match status" value="1"/>
</dbReference>
<evidence type="ECO:0000313" key="1">
    <source>
        <dbReference type="EMBL" id="OAJ42470.1"/>
    </source>
</evidence>
<protein>
    <recommendedName>
        <fullName evidence="3">Lysozyme</fullName>
    </recommendedName>
</protein>
<dbReference type="Pfam" id="PF01374">
    <property type="entry name" value="Glyco_hydro_46"/>
    <property type="match status" value="1"/>
</dbReference>
<dbReference type="Proteomes" id="UP000077115">
    <property type="component" value="Unassembled WGS sequence"/>
</dbReference>
<dbReference type="GO" id="GO:0005576">
    <property type="term" value="C:extracellular region"/>
    <property type="evidence" value="ECO:0007669"/>
    <property type="project" value="InterPro"/>
</dbReference>
<evidence type="ECO:0008006" key="3">
    <source>
        <dbReference type="Google" id="ProtNLM"/>
    </source>
</evidence>
<reference evidence="1 2" key="2">
    <citation type="submission" date="2016-05" db="EMBL/GenBank/DDBJ databases">
        <title>Lineage-specific infection strategies underlie the spectrum of fungal disease in amphibians.</title>
        <authorList>
            <person name="Cuomo C.A."/>
            <person name="Farrer R.A."/>
            <person name="James T."/>
            <person name="Longcore J."/>
            <person name="Birren B."/>
        </authorList>
    </citation>
    <scope>NUCLEOTIDE SEQUENCE [LARGE SCALE GENOMIC DNA]</scope>
    <source>
        <strain evidence="1 2">JEL423</strain>
    </source>
</reference>
<dbReference type="OrthoDB" id="76114at2759"/>